<dbReference type="Pfam" id="PF08338">
    <property type="entry name" value="DUF1731"/>
    <property type="match status" value="1"/>
</dbReference>
<evidence type="ECO:0000259" key="3">
    <source>
        <dbReference type="Pfam" id="PF08338"/>
    </source>
</evidence>
<dbReference type="InterPro" id="IPR010099">
    <property type="entry name" value="SDR39U1"/>
</dbReference>
<evidence type="ECO:0008006" key="6">
    <source>
        <dbReference type="Google" id="ProtNLM"/>
    </source>
</evidence>
<gene>
    <name evidence="4" type="ordered locus">FsymDg_3220</name>
</gene>
<dbReference type="Pfam" id="PF01370">
    <property type="entry name" value="Epimerase"/>
    <property type="match status" value="1"/>
</dbReference>
<dbReference type="InterPro" id="IPR036291">
    <property type="entry name" value="NAD(P)-bd_dom_sf"/>
</dbReference>
<dbReference type="KEGG" id="fsy:FsymDg_3220"/>
<dbReference type="SUPFAM" id="SSF51735">
    <property type="entry name" value="NAD(P)-binding Rossmann-fold domains"/>
    <property type="match status" value="1"/>
</dbReference>
<sequence length="304" mass="31471">MDVVVSGASGLIGSALVPALRADGHTVRTLVRRPVRDGSEIRWDPARGTLEPAALAGADAVVHLAGAGVGDHRWTARYRRRIRDSRVSGTTLLATAVAATHPRPRVLLSASATGWYGDTGDRPVDESEPRGSGFLAEVVADWEAATAAAEEAGVRVCHLRSGVVLSARGGALARQLPLFRRGLGGRLGSGRQWLSWITLADETAAIIFLLAADGLRGPVNLTSPAPVTNIAFAQALGAAVGRRAILPVPAAALRIALGGFADGGVLVSQRVLPHRLLDAGFTFSHPDIDTALRAAATSTTPAAP</sequence>
<dbReference type="PANTHER" id="PTHR11092">
    <property type="entry name" value="SUGAR NUCLEOTIDE EPIMERASE RELATED"/>
    <property type="match status" value="1"/>
</dbReference>
<evidence type="ECO:0000313" key="5">
    <source>
        <dbReference type="Proteomes" id="UP000001549"/>
    </source>
</evidence>
<dbReference type="Gene3D" id="3.40.50.720">
    <property type="entry name" value="NAD(P)-binding Rossmann-like Domain"/>
    <property type="match status" value="1"/>
</dbReference>
<dbReference type="HOGENOM" id="CLU_047373_0_2_11"/>
<evidence type="ECO:0000259" key="2">
    <source>
        <dbReference type="Pfam" id="PF01370"/>
    </source>
</evidence>
<evidence type="ECO:0000256" key="1">
    <source>
        <dbReference type="ARBA" id="ARBA00009353"/>
    </source>
</evidence>
<dbReference type="eggNOG" id="COG1090">
    <property type="taxonomic scope" value="Bacteria"/>
</dbReference>
<feature type="domain" description="DUF1731" evidence="3">
    <location>
        <begin position="248"/>
        <end position="294"/>
    </location>
</feature>
<dbReference type="PANTHER" id="PTHR11092:SF0">
    <property type="entry name" value="EPIMERASE FAMILY PROTEIN SDR39U1"/>
    <property type="match status" value="1"/>
</dbReference>
<reference evidence="4 5" key="1">
    <citation type="submission" date="2011-05" db="EMBL/GenBank/DDBJ databases">
        <title>Complete sequence of chromosome of Frankia symbiont of Datisca glomerata.</title>
        <authorList>
            <consortium name="US DOE Joint Genome Institute"/>
            <person name="Lucas S."/>
            <person name="Han J."/>
            <person name="Lapidus A."/>
            <person name="Cheng J.-F."/>
            <person name="Goodwin L."/>
            <person name="Pitluck S."/>
            <person name="Peters L."/>
            <person name="Mikhailova N."/>
            <person name="Chertkov O."/>
            <person name="Teshima H."/>
            <person name="Han C."/>
            <person name="Tapia R."/>
            <person name="Land M."/>
            <person name="Hauser L."/>
            <person name="Kyrpides N."/>
            <person name="Ivanova N."/>
            <person name="Pagani I."/>
            <person name="Berry A."/>
            <person name="Pawlowski K."/>
            <person name="Persson T."/>
            <person name="Vanden Heuvel B."/>
            <person name="Benson D."/>
            <person name="Woyke T."/>
        </authorList>
    </citation>
    <scope>NUCLEOTIDE SEQUENCE [LARGE SCALE GENOMIC DNA]</scope>
    <source>
        <strain evidence="5">4085684</strain>
    </source>
</reference>
<comment type="similarity">
    <text evidence="1">Belongs to the NAD(P)-dependent epimerase/dehydratase family. SDR39U1 subfamily.</text>
</comment>
<dbReference type="Proteomes" id="UP000001549">
    <property type="component" value="Chromosome"/>
</dbReference>
<evidence type="ECO:0000313" key="4">
    <source>
        <dbReference type="EMBL" id="AEH10526.1"/>
    </source>
</evidence>
<protein>
    <recommendedName>
        <fullName evidence="6">NAD-dependent epimerase/dehydratase</fullName>
    </recommendedName>
</protein>
<keyword evidence="5" id="KW-1185">Reference proteome</keyword>
<dbReference type="EMBL" id="CP002801">
    <property type="protein sequence ID" value="AEH10526.1"/>
    <property type="molecule type" value="Genomic_DNA"/>
</dbReference>
<dbReference type="RefSeq" id="WP_013874421.1">
    <property type="nucleotide sequence ID" value="NC_015656.1"/>
</dbReference>
<dbReference type="NCBIfam" id="TIGR01777">
    <property type="entry name" value="yfcH"/>
    <property type="match status" value="1"/>
</dbReference>
<feature type="domain" description="NAD-dependent epimerase/dehydratase" evidence="2">
    <location>
        <begin position="3"/>
        <end position="212"/>
    </location>
</feature>
<accession>F8AZ59</accession>
<dbReference type="STRING" id="656024.FsymDg_3220"/>
<proteinExistence type="inferred from homology"/>
<dbReference type="AlphaFoldDB" id="F8AZ59"/>
<dbReference type="InterPro" id="IPR013549">
    <property type="entry name" value="DUF1731"/>
</dbReference>
<name>F8AZ59_9ACTN</name>
<organism evidence="4 5">
    <name type="scientific">Candidatus Protofrankia datiscae</name>
    <dbReference type="NCBI Taxonomy" id="2716812"/>
    <lineage>
        <taxon>Bacteria</taxon>
        <taxon>Bacillati</taxon>
        <taxon>Actinomycetota</taxon>
        <taxon>Actinomycetes</taxon>
        <taxon>Frankiales</taxon>
        <taxon>Frankiaceae</taxon>
        <taxon>Protofrankia</taxon>
    </lineage>
</organism>
<dbReference type="InterPro" id="IPR001509">
    <property type="entry name" value="Epimerase_deHydtase"/>
</dbReference>